<evidence type="ECO:0000313" key="2">
    <source>
        <dbReference type="Proteomes" id="UP001243330"/>
    </source>
</evidence>
<evidence type="ECO:0000313" key="1">
    <source>
        <dbReference type="EMBL" id="KAK1857242.1"/>
    </source>
</evidence>
<reference evidence="1" key="1">
    <citation type="submission" date="2023-01" db="EMBL/GenBank/DDBJ databases">
        <title>Colletotrichum chrysophilum M932 genome sequence.</title>
        <authorList>
            <person name="Baroncelli R."/>
        </authorList>
    </citation>
    <scope>NUCLEOTIDE SEQUENCE</scope>
    <source>
        <strain evidence="1">M932</strain>
    </source>
</reference>
<comment type="caution">
    <text evidence="1">The sequence shown here is derived from an EMBL/GenBank/DDBJ whole genome shotgun (WGS) entry which is preliminary data.</text>
</comment>
<gene>
    <name evidence="1" type="ORF">CCHR01_00023</name>
</gene>
<keyword evidence="2" id="KW-1185">Reference proteome</keyword>
<organism evidence="1 2">
    <name type="scientific">Colletotrichum chrysophilum</name>
    <dbReference type="NCBI Taxonomy" id="1836956"/>
    <lineage>
        <taxon>Eukaryota</taxon>
        <taxon>Fungi</taxon>
        <taxon>Dikarya</taxon>
        <taxon>Ascomycota</taxon>
        <taxon>Pezizomycotina</taxon>
        <taxon>Sordariomycetes</taxon>
        <taxon>Hypocreomycetidae</taxon>
        <taxon>Glomerellales</taxon>
        <taxon>Glomerellaceae</taxon>
        <taxon>Colletotrichum</taxon>
        <taxon>Colletotrichum gloeosporioides species complex</taxon>
    </lineage>
</organism>
<proteinExistence type="predicted"/>
<name>A0AAD9B0V6_9PEZI</name>
<dbReference type="EMBL" id="JAQOWY010000001">
    <property type="protein sequence ID" value="KAK1857242.1"/>
    <property type="molecule type" value="Genomic_DNA"/>
</dbReference>
<sequence>MIIRVHLKPSAGSNLEEKDVLRFQGGEDLYAFNGVDILPTTFNASRSRRPEMLGAEGYEYMLFYCSYDPNIRIKHRFACEKDIYGDVDEKILKERFRFET</sequence>
<accession>A0AAD9B0V6</accession>
<dbReference type="Proteomes" id="UP001243330">
    <property type="component" value="Unassembled WGS sequence"/>
</dbReference>
<dbReference type="AlphaFoldDB" id="A0AAD9B0V6"/>
<protein>
    <submittedName>
        <fullName evidence="1">Uncharacterized protein</fullName>
    </submittedName>
</protein>